<dbReference type="AlphaFoldDB" id="A0A6P7U998"/>
<evidence type="ECO:0000256" key="2">
    <source>
        <dbReference type="ARBA" id="ARBA00004286"/>
    </source>
</evidence>
<evidence type="ECO:0000256" key="3">
    <source>
        <dbReference type="ARBA" id="ARBA00022454"/>
    </source>
</evidence>
<dbReference type="GO" id="GO:0031492">
    <property type="term" value="F:nucleosomal DNA binding"/>
    <property type="evidence" value="ECO:0007669"/>
    <property type="project" value="TreeGrafter"/>
</dbReference>
<sequence length="178" mass="18933">MAEATEQKAAATTKKAAKAKKASRYPAYNTMITEAITALAEKGGSSRQAIIKYIVKQYKVSPDDKGAIAQLKLGLKRGVRSGALKQSKGSGASGSFKLGSAKKEEKKKTKAKSAGKTKPKKAKAPKKVTKSPKKTDKKVKKAKVAKPVKKPKSPKKPKTAAKKSTKSKPKPKKSASKK</sequence>
<dbReference type="KEGG" id="osn:115231716"/>
<dbReference type="RefSeq" id="XP_029657536.1">
    <property type="nucleotide sequence ID" value="XM_029801676.2"/>
</dbReference>
<dbReference type="GO" id="GO:0030261">
    <property type="term" value="P:chromosome condensation"/>
    <property type="evidence" value="ECO:0007669"/>
    <property type="project" value="TreeGrafter"/>
</dbReference>
<dbReference type="InterPro" id="IPR036390">
    <property type="entry name" value="WH_DNA-bd_sf"/>
</dbReference>
<dbReference type="CDD" id="cd00073">
    <property type="entry name" value="H15"/>
    <property type="match status" value="1"/>
</dbReference>
<dbReference type="GO" id="GO:0045910">
    <property type="term" value="P:negative regulation of DNA recombination"/>
    <property type="evidence" value="ECO:0007669"/>
    <property type="project" value="TreeGrafter"/>
</dbReference>
<dbReference type="GO" id="GO:0030527">
    <property type="term" value="F:structural constituent of chromatin"/>
    <property type="evidence" value="ECO:0007669"/>
    <property type="project" value="InterPro"/>
</dbReference>
<dbReference type="FunFam" id="1.10.10.10:FF:000140">
    <property type="entry name" value="Histone H1.0"/>
    <property type="match status" value="1"/>
</dbReference>
<accession>A0A6P7U998</accession>
<evidence type="ECO:0000256" key="1">
    <source>
        <dbReference type="ARBA" id="ARBA00004123"/>
    </source>
</evidence>
<reference evidence="8" key="1">
    <citation type="submission" date="2025-08" db="UniProtKB">
        <authorList>
            <consortium name="RefSeq"/>
        </authorList>
    </citation>
    <scope>IDENTIFICATION</scope>
</reference>
<dbReference type="GO" id="GO:0005634">
    <property type="term" value="C:nucleus"/>
    <property type="evidence" value="ECO:0007669"/>
    <property type="project" value="UniProtKB-SubCell"/>
</dbReference>
<dbReference type="GO" id="GO:0000786">
    <property type="term" value="C:nucleosome"/>
    <property type="evidence" value="ECO:0007669"/>
    <property type="project" value="InterPro"/>
</dbReference>
<dbReference type="InterPro" id="IPR036388">
    <property type="entry name" value="WH-like_DNA-bd_sf"/>
</dbReference>
<dbReference type="Proteomes" id="UP000515154">
    <property type="component" value="Linkage group LG2"/>
</dbReference>
<evidence type="ECO:0000256" key="4">
    <source>
        <dbReference type="ARBA" id="ARBA00023125"/>
    </source>
</evidence>
<keyword evidence="4 6" id="KW-0238">DNA-binding</keyword>
<dbReference type="SMART" id="SM00526">
    <property type="entry name" value="H15"/>
    <property type="match status" value="1"/>
</dbReference>
<evidence type="ECO:0000313" key="7">
    <source>
        <dbReference type="Proteomes" id="UP000515154"/>
    </source>
</evidence>
<name>A0A6P7U998_9MOLL</name>
<protein>
    <submittedName>
        <fullName evidence="8">Histone H1.0-B</fullName>
    </submittedName>
</protein>
<dbReference type="PRINTS" id="PR00624">
    <property type="entry name" value="HISTONEH5"/>
</dbReference>
<evidence type="ECO:0000313" key="8">
    <source>
        <dbReference type="RefSeq" id="XP_029657536.1"/>
    </source>
</evidence>
<evidence type="ECO:0000256" key="5">
    <source>
        <dbReference type="ARBA" id="ARBA00023242"/>
    </source>
</evidence>
<dbReference type="SUPFAM" id="SSF46785">
    <property type="entry name" value="Winged helix' DNA-binding domain"/>
    <property type="match status" value="1"/>
</dbReference>
<gene>
    <name evidence="8" type="primary">LOC115231716</name>
</gene>
<comment type="similarity">
    <text evidence="6">Belongs to the histone H1/H5 family.</text>
</comment>
<proteinExistence type="inferred from homology"/>
<dbReference type="Pfam" id="PF00538">
    <property type="entry name" value="Linker_histone"/>
    <property type="match status" value="1"/>
</dbReference>
<dbReference type="PROSITE" id="PS51504">
    <property type="entry name" value="H15"/>
    <property type="match status" value="1"/>
</dbReference>
<dbReference type="GO" id="GO:0003690">
    <property type="term" value="F:double-stranded DNA binding"/>
    <property type="evidence" value="ECO:0007669"/>
    <property type="project" value="TreeGrafter"/>
</dbReference>
<dbReference type="PANTHER" id="PTHR11467:SF36">
    <property type="entry name" value="HISTONE 24-RELATED"/>
    <property type="match status" value="1"/>
</dbReference>
<evidence type="ECO:0000256" key="6">
    <source>
        <dbReference type="RuleBase" id="RU003894"/>
    </source>
</evidence>
<keyword evidence="7" id="KW-1185">Reference proteome</keyword>
<dbReference type="GO" id="GO:0006334">
    <property type="term" value="P:nucleosome assembly"/>
    <property type="evidence" value="ECO:0007669"/>
    <property type="project" value="InterPro"/>
</dbReference>
<keyword evidence="5 6" id="KW-0539">Nucleus</keyword>
<keyword evidence="3 6" id="KW-0158">Chromosome</keyword>
<dbReference type="Gene3D" id="1.10.10.10">
    <property type="entry name" value="Winged helix-like DNA-binding domain superfamily/Winged helix DNA-binding domain"/>
    <property type="match status" value="1"/>
</dbReference>
<organism evidence="7 8">
    <name type="scientific">Octopus sinensis</name>
    <name type="common">East Asian common octopus</name>
    <dbReference type="NCBI Taxonomy" id="2607531"/>
    <lineage>
        <taxon>Eukaryota</taxon>
        <taxon>Metazoa</taxon>
        <taxon>Spiralia</taxon>
        <taxon>Lophotrochozoa</taxon>
        <taxon>Mollusca</taxon>
        <taxon>Cephalopoda</taxon>
        <taxon>Coleoidea</taxon>
        <taxon>Octopodiformes</taxon>
        <taxon>Octopoda</taxon>
        <taxon>Incirrata</taxon>
        <taxon>Octopodidae</taxon>
        <taxon>Octopus</taxon>
    </lineage>
</organism>
<dbReference type="PANTHER" id="PTHR11467">
    <property type="entry name" value="HISTONE H1"/>
    <property type="match status" value="1"/>
</dbReference>
<comment type="subcellular location">
    <subcellularLocation>
        <location evidence="2">Chromosome</location>
    </subcellularLocation>
    <subcellularLocation>
        <location evidence="1 6">Nucleus</location>
    </subcellularLocation>
</comment>
<dbReference type="InterPro" id="IPR005818">
    <property type="entry name" value="Histone_H1/H5_H15"/>
</dbReference>
<dbReference type="InterPro" id="IPR005819">
    <property type="entry name" value="H1/H5"/>
</dbReference>